<protein>
    <submittedName>
        <fullName evidence="7">Extracellular solute-binding protein</fullName>
    </submittedName>
</protein>
<evidence type="ECO:0000256" key="6">
    <source>
        <dbReference type="SAM" id="SignalP"/>
    </source>
</evidence>
<dbReference type="PANTHER" id="PTHR43649:SF33">
    <property type="entry name" value="POLYGALACTURONAN_RHAMNOGALACTURONAN-BINDING PROTEIN YTCQ"/>
    <property type="match status" value="1"/>
</dbReference>
<keyword evidence="8" id="KW-1185">Reference proteome</keyword>
<dbReference type="SUPFAM" id="SSF53850">
    <property type="entry name" value="Periplasmic binding protein-like II"/>
    <property type="match status" value="1"/>
</dbReference>
<dbReference type="RefSeq" id="WP_268917057.1">
    <property type="nucleotide sequence ID" value="NZ_CP124548.1"/>
</dbReference>
<reference evidence="7" key="1">
    <citation type="submission" date="2022-10" db="EMBL/GenBank/DDBJ databases">
        <title>Genome sequence of Actinomyces israelii ATCC 10048.</title>
        <authorList>
            <person name="Watt R.M."/>
            <person name="Tong W.M."/>
        </authorList>
    </citation>
    <scope>NUCLEOTIDE SEQUENCE</scope>
    <source>
        <strain evidence="7">ATCC 10048</strain>
    </source>
</reference>
<dbReference type="Gene3D" id="3.40.190.10">
    <property type="entry name" value="Periplasmic binding protein-like II"/>
    <property type="match status" value="1"/>
</dbReference>
<dbReference type="Proteomes" id="UP001072034">
    <property type="component" value="Unassembled WGS sequence"/>
</dbReference>
<keyword evidence="1" id="KW-1003">Cell membrane</keyword>
<gene>
    <name evidence="7" type="ORF">OHJ16_05420</name>
</gene>
<dbReference type="InterPro" id="IPR006059">
    <property type="entry name" value="SBP"/>
</dbReference>
<evidence type="ECO:0000256" key="2">
    <source>
        <dbReference type="ARBA" id="ARBA00022729"/>
    </source>
</evidence>
<dbReference type="Pfam" id="PF13416">
    <property type="entry name" value="SBP_bac_8"/>
    <property type="match status" value="1"/>
</dbReference>
<evidence type="ECO:0000313" key="8">
    <source>
        <dbReference type="Proteomes" id="UP001072034"/>
    </source>
</evidence>
<accession>A0ABT4I6Z0</accession>
<keyword evidence="3" id="KW-0472">Membrane</keyword>
<sequence>MFPSRRALLGLGATAAASAALSACSSQGGSRPGTLTLWTHSAGGTDEYAVIETIANDFNAANPGTKIQITAFPQAVYNDSIVTAAAAHELPDILDLDGPIMPNWAWSGYLAQLDLPTSLTDAMVDSAKGHFNGALYSVGPYDTSLCFLARRSAFQAAGITVPTIARPWTRAEFDAALKRLSELPDYELAVDMSVWDTAEWWPYAYAPMLQSFGGDIIDRDTLTTADGFLNGSDAVAFGTWFRSLFADGLASQTPGTDGTDFLQGKVPMVYAGGWKVLKAQETFGAEEVLILPPVDFGKGARVGGGSWQWAVSASSKNQETATRFIEFLMQDDYLVMYSDAIGTYPSIESAIPGTQNYGAGRPLEPVYEIGKAYALLRPATPGYKVISSVVDKALHDIVSGADVRKTLDQAVKDIDADIRANDGYRAE</sequence>
<dbReference type="InterPro" id="IPR006311">
    <property type="entry name" value="TAT_signal"/>
</dbReference>
<name>A0ABT4I6Z0_9ACTO</name>
<feature type="chain" id="PRO_5046782317" evidence="6">
    <location>
        <begin position="20"/>
        <end position="427"/>
    </location>
</feature>
<keyword evidence="4" id="KW-0564">Palmitate</keyword>
<keyword evidence="2 6" id="KW-0732">Signal</keyword>
<evidence type="ECO:0000256" key="4">
    <source>
        <dbReference type="ARBA" id="ARBA00023139"/>
    </source>
</evidence>
<dbReference type="PANTHER" id="PTHR43649">
    <property type="entry name" value="ARABINOSE-BINDING PROTEIN-RELATED"/>
    <property type="match status" value="1"/>
</dbReference>
<evidence type="ECO:0000256" key="3">
    <source>
        <dbReference type="ARBA" id="ARBA00023136"/>
    </source>
</evidence>
<evidence type="ECO:0000256" key="1">
    <source>
        <dbReference type="ARBA" id="ARBA00022475"/>
    </source>
</evidence>
<proteinExistence type="predicted"/>
<keyword evidence="5" id="KW-0449">Lipoprotein</keyword>
<comment type="caution">
    <text evidence="7">The sequence shown here is derived from an EMBL/GenBank/DDBJ whole genome shotgun (WGS) entry which is preliminary data.</text>
</comment>
<feature type="signal peptide" evidence="6">
    <location>
        <begin position="1"/>
        <end position="19"/>
    </location>
</feature>
<dbReference type="PROSITE" id="PS51318">
    <property type="entry name" value="TAT"/>
    <property type="match status" value="1"/>
</dbReference>
<evidence type="ECO:0000313" key="7">
    <source>
        <dbReference type="EMBL" id="MCZ0857481.1"/>
    </source>
</evidence>
<dbReference type="InterPro" id="IPR050490">
    <property type="entry name" value="Bact_solute-bd_prot1"/>
</dbReference>
<dbReference type="EMBL" id="JAPTMY010000008">
    <property type="protein sequence ID" value="MCZ0857481.1"/>
    <property type="molecule type" value="Genomic_DNA"/>
</dbReference>
<evidence type="ECO:0000256" key="5">
    <source>
        <dbReference type="ARBA" id="ARBA00023288"/>
    </source>
</evidence>
<dbReference type="PROSITE" id="PS51257">
    <property type="entry name" value="PROKAR_LIPOPROTEIN"/>
    <property type="match status" value="1"/>
</dbReference>
<organism evidence="7 8">
    <name type="scientific">Actinomyces israelii</name>
    <dbReference type="NCBI Taxonomy" id="1659"/>
    <lineage>
        <taxon>Bacteria</taxon>
        <taxon>Bacillati</taxon>
        <taxon>Actinomycetota</taxon>
        <taxon>Actinomycetes</taxon>
        <taxon>Actinomycetales</taxon>
        <taxon>Actinomycetaceae</taxon>
        <taxon>Actinomyces</taxon>
    </lineage>
</organism>